<reference evidence="4 6" key="1">
    <citation type="submission" date="2017-11" db="EMBL/GenBank/DDBJ databases">
        <title>The genome of Rhizophagus clarus HR1 reveals common genetic basis of auxotrophy among arbuscular mycorrhizal fungi.</title>
        <authorList>
            <person name="Kobayashi Y."/>
        </authorList>
    </citation>
    <scope>NUCLEOTIDE SEQUENCE [LARGE SCALE GENOMIC DNA]</scope>
    <source>
        <strain evidence="4 6">HR1</strain>
    </source>
</reference>
<dbReference type="Pfam" id="PF07714">
    <property type="entry name" value="PK_Tyr_Ser-Thr"/>
    <property type="match status" value="1"/>
</dbReference>
<evidence type="ECO:0000313" key="6">
    <source>
        <dbReference type="Proteomes" id="UP000247702"/>
    </source>
</evidence>
<dbReference type="InterPro" id="IPR006597">
    <property type="entry name" value="Sel1-like"/>
</dbReference>
<dbReference type="Proteomes" id="UP000247702">
    <property type="component" value="Unassembled WGS sequence"/>
</dbReference>
<dbReference type="InterPro" id="IPR001245">
    <property type="entry name" value="Ser-Thr/Tyr_kinase_cat_dom"/>
</dbReference>
<reference evidence="5" key="2">
    <citation type="submission" date="2019-10" db="EMBL/GenBank/DDBJ databases">
        <title>Conservation and host-specific expression of non-tandemly repeated heterogenous ribosome RNA gene in arbuscular mycorrhizal fungi.</title>
        <authorList>
            <person name="Maeda T."/>
            <person name="Kobayashi Y."/>
            <person name="Nakagawa T."/>
            <person name="Ezawa T."/>
            <person name="Yamaguchi K."/>
            <person name="Bino T."/>
            <person name="Nishimoto Y."/>
            <person name="Shigenobu S."/>
            <person name="Kawaguchi M."/>
        </authorList>
    </citation>
    <scope>NUCLEOTIDE SEQUENCE</scope>
    <source>
        <strain evidence="5">HR1</strain>
    </source>
</reference>
<dbReference type="Proteomes" id="UP000615446">
    <property type="component" value="Unassembled WGS sequence"/>
</dbReference>
<evidence type="ECO:0000313" key="4">
    <source>
        <dbReference type="EMBL" id="GBB88066.1"/>
    </source>
</evidence>
<dbReference type="Gene3D" id="1.10.510.10">
    <property type="entry name" value="Transferase(Phosphotransferase) domain 1"/>
    <property type="match status" value="1"/>
</dbReference>
<keyword evidence="5" id="KW-0418">Kinase</keyword>
<dbReference type="PROSITE" id="PS50011">
    <property type="entry name" value="PROTEIN_KINASE_DOM"/>
    <property type="match status" value="1"/>
</dbReference>
<keyword evidence="5" id="KW-0808">Transferase</keyword>
<dbReference type="InterPro" id="IPR017441">
    <property type="entry name" value="Protein_kinase_ATP_BS"/>
</dbReference>
<accession>A0A2Z6R5K0</accession>
<protein>
    <submittedName>
        <fullName evidence="5">Kinase-like domain-containing protein</fullName>
    </submittedName>
</protein>
<proteinExistence type="inferred from homology"/>
<keyword evidence="6" id="KW-1185">Reference proteome</keyword>
<dbReference type="PROSITE" id="PS00107">
    <property type="entry name" value="PROTEIN_KINASE_ATP"/>
    <property type="match status" value="1"/>
</dbReference>
<keyword evidence="2" id="KW-0547">Nucleotide-binding</keyword>
<evidence type="ECO:0000256" key="2">
    <source>
        <dbReference type="PROSITE-ProRule" id="PRU10141"/>
    </source>
</evidence>
<dbReference type="PANTHER" id="PTHR11102">
    <property type="entry name" value="SEL-1-LIKE PROTEIN"/>
    <property type="match status" value="1"/>
</dbReference>
<dbReference type="InterPro" id="IPR011990">
    <property type="entry name" value="TPR-like_helical_dom_sf"/>
</dbReference>
<dbReference type="AlphaFoldDB" id="A0A2Z6R5K0"/>
<dbReference type="InterPro" id="IPR000719">
    <property type="entry name" value="Prot_kinase_dom"/>
</dbReference>
<name>A0A2Z6R5K0_9GLOM</name>
<dbReference type="EMBL" id="BLAL01000356">
    <property type="protein sequence ID" value="GET04731.1"/>
    <property type="molecule type" value="Genomic_DNA"/>
</dbReference>
<dbReference type="GO" id="GO:0004672">
    <property type="term" value="F:protein kinase activity"/>
    <property type="evidence" value="ECO:0007669"/>
    <property type="project" value="InterPro"/>
</dbReference>
<dbReference type="EMBL" id="BEXD01000513">
    <property type="protein sequence ID" value="GBB88066.1"/>
    <property type="molecule type" value="Genomic_DNA"/>
</dbReference>
<dbReference type="InterPro" id="IPR011009">
    <property type="entry name" value="Kinase-like_dom_sf"/>
</dbReference>
<comment type="caution">
    <text evidence="4">The sequence shown here is derived from an EMBL/GenBank/DDBJ whole genome shotgun (WGS) entry which is preliminary data.</text>
</comment>
<dbReference type="SUPFAM" id="SSF56112">
    <property type="entry name" value="Protein kinase-like (PK-like)"/>
    <property type="match status" value="1"/>
</dbReference>
<dbReference type="InterPro" id="IPR050767">
    <property type="entry name" value="Sel1_AlgK"/>
</dbReference>
<evidence type="ECO:0000313" key="5">
    <source>
        <dbReference type="EMBL" id="GET04731.1"/>
    </source>
</evidence>
<dbReference type="SUPFAM" id="SSF81901">
    <property type="entry name" value="HCP-like"/>
    <property type="match status" value="2"/>
</dbReference>
<feature type="domain" description="Protein kinase" evidence="3">
    <location>
        <begin position="58"/>
        <end position="331"/>
    </location>
</feature>
<dbReference type="Gene3D" id="1.25.40.10">
    <property type="entry name" value="Tetratricopeptide repeat domain"/>
    <property type="match status" value="2"/>
</dbReference>
<evidence type="ECO:0000259" key="3">
    <source>
        <dbReference type="PROSITE" id="PS50011"/>
    </source>
</evidence>
<dbReference type="GO" id="GO:0005524">
    <property type="term" value="F:ATP binding"/>
    <property type="evidence" value="ECO:0007669"/>
    <property type="project" value="UniProtKB-UniRule"/>
</dbReference>
<sequence>MFPNTYPLEKKSDLFEYIYFILSHMVFYFIFENKTETKDWIEYAIKKEYIKYHEYKYFSDIQEIGAGGFGKVYRVKWKNSEHYLALKVFKDPDNVSIREIVREFKSQRDVHHHNNIIRLHGITKSENQNNQMETYSLVMEYADGGNLRSYLKEHFDNLTWNEKLNMALQLACAILCLHDEGIVHRDLHSGNVLVHQNIIKLADFGLSRRIEETSKTHSGSFGVVPYIDPKKFNTKYTLDKMSDIYSLGVLLWEISSGQPPFKDESFDFLHVRISNGLREVPVSNTPDDYTKIYTDCWDGDPDNRPTIHEVVSRLRATITKENEIIRNHHLLSPNQQSNSPRNTKSTAISSDQVIKINFISENDVGGFQNAHIKIISQRSRSIKREIMRILHFLRVYAISALKKCTDLTSNMYRYIFWDRDVKQMVDKTVDFIIKLIDRGTERNLEKQQILDYLNNHNISSQVIYNWLLINQFDPNSIFLLGCFKYYGIETNKNYEESFNLFNNELVRNHILASYYIGHCYMFGYGVSKDERLAFEYYKTVANKGCVGGQNNVGYCYSHGKGTEKDLKMAIHWYEKAANNGNANAKRNLGVKYMDGEGVEEDHKKAFELFKQSAEGGNSKGIMMLGYCYDIGNGTNIDKQKAVELYQSAANLGNVMAQYNLAMIYENGEGIAKDINKAIYWYKKSSDQGHPDAQKKLENFMKSKEIKKELIYRISY</sequence>
<dbReference type="PRINTS" id="PR00109">
    <property type="entry name" value="TYRKINASE"/>
</dbReference>
<comment type="similarity">
    <text evidence="1">Belongs to the sel-1 family.</text>
</comment>
<organism evidence="4 6">
    <name type="scientific">Rhizophagus clarus</name>
    <dbReference type="NCBI Taxonomy" id="94130"/>
    <lineage>
        <taxon>Eukaryota</taxon>
        <taxon>Fungi</taxon>
        <taxon>Fungi incertae sedis</taxon>
        <taxon>Mucoromycota</taxon>
        <taxon>Glomeromycotina</taxon>
        <taxon>Glomeromycetes</taxon>
        <taxon>Glomerales</taxon>
        <taxon>Glomeraceae</taxon>
        <taxon>Rhizophagus</taxon>
    </lineage>
</organism>
<gene>
    <name evidence="5" type="ORF">RCL2_003103000</name>
    <name evidence="4" type="ORF">RclHR1_01460016</name>
</gene>
<evidence type="ECO:0000256" key="1">
    <source>
        <dbReference type="ARBA" id="ARBA00038101"/>
    </source>
</evidence>
<feature type="binding site" evidence="2">
    <location>
        <position position="87"/>
    </location>
    <ligand>
        <name>ATP</name>
        <dbReference type="ChEBI" id="CHEBI:30616"/>
    </ligand>
</feature>
<keyword evidence="2" id="KW-0067">ATP-binding</keyword>
<dbReference type="OrthoDB" id="2423718at2759"/>
<dbReference type="PANTHER" id="PTHR11102:SF160">
    <property type="entry name" value="ERAD-ASSOCIATED E3 UBIQUITIN-PROTEIN LIGASE COMPONENT HRD3"/>
    <property type="match status" value="1"/>
</dbReference>
<dbReference type="SMART" id="SM00671">
    <property type="entry name" value="SEL1"/>
    <property type="match status" value="6"/>
</dbReference>
<dbReference type="Pfam" id="PF08238">
    <property type="entry name" value="Sel1"/>
    <property type="match status" value="6"/>
</dbReference>